<feature type="transmembrane region" description="Helical" evidence="1">
    <location>
        <begin position="105"/>
        <end position="128"/>
    </location>
</feature>
<dbReference type="AlphaFoldDB" id="A0A8J8SUK4"/>
<keyword evidence="3" id="KW-1185">Reference proteome</keyword>
<dbReference type="OrthoDB" id="293524at2759"/>
<reference evidence="2" key="1">
    <citation type="submission" date="2019-06" db="EMBL/GenBank/DDBJ databases">
        <authorList>
            <person name="Zheng W."/>
        </authorList>
    </citation>
    <scope>NUCLEOTIDE SEQUENCE</scope>
    <source>
        <strain evidence="2">QDHG01</strain>
    </source>
</reference>
<dbReference type="EMBL" id="RRYP01031483">
    <property type="protein sequence ID" value="TNV70953.1"/>
    <property type="molecule type" value="Genomic_DNA"/>
</dbReference>
<keyword evidence="1" id="KW-0472">Membrane</keyword>
<keyword evidence="1" id="KW-0812">Transmembrane</keyword>
<keyword evidence="1" id="KW-1133">Transmembrane helix</keyword>
<sequence>MLSAFFMTYTINKIAREFDGLSLGSILQLYLGRFLRYLCLYYSVLLTVWVLIWELNDAPLWSKFSIYLEECPQYWWANMGFINNFVHLSNIQNDGASKQAFQGCMIWSSFVATDLQLFLILPMVVSIYRCSQIA</sequence>
<dbReference type="Proteomes" id="UP000785679">
    <property type="component" value="Unassembled WGS sequence"/>
</dbReference>
<gene>
    <name evidence="2" type="ORF">FGO68_gene7297</name>
</gene>
<accession>A0A8J8SUK4</accession>
<proteinExistence type="predicted"/>
<name>A0A8J8SUK4_HALGN</name>
<dbReference type="InterPro" id="IPR052728">
    <property type="entry name" value="O2_lipid_transport_reg"/>
</dbReference>
<organism evidence="2 3">
    <name type="scientific">Halteria grandinella</name>
    <dbReference type="NCBI Taxonomy" id="5974"/>
    <lineage>
        <taxon>Eukaryota</taxon>
        <taxon>Sar</taxon>
        <taxon>Alveolata</taxon>
        <taxon>Ciliophora</taxon>
        <taxon>Intramacronucleata</taxon>
        <taxon>Spirotrichea</taxon>
        <taxon>Stichotrichia</taxon>
        <taxon>Sporadotrichida</taxon>
        <taxon>Halteriidae</taxon>
        <taxon>Halteria</taxon>
    </lineage>
</organism>
<evidence type="ECO:0000313" key="3">
    <source>
        <dbReference type="Proteomes" id="UP000785679"/>
    </source>
</evidence>
<dbReference type="PANTHER" id="PTHR11161:SF0">
    <property type="entry name" value="O-ACYLTRANSFERASE LIKE PROTEIN"/>
    <property type="match status" value="1"/>
</dbReference>
<comment type="caution">
    <text evidence="2">The sequence shown here is derived from an EMBL/GenBank/DDBJ whole genome shotgun (WGS) entry which is preliminary data.</text>
</comment>
<protein>
    <submittedName>
        <fullName evidence="2">Uncharacterized protein</fullName>
    </submittedName>
</protein>
<dbReference type="PANTHER" id="PTHR11161">
    <property type="entry name" value="O-ACYLTRANSFERASE"/>
    <property type="match status" value="1"/>
</dbReference>
<feature type="transmembrane region" description="Helical" evidence="1">
    <location>
        <begin position="34"/>
        <end position="53"/>
    </location>
</feature>
<evidence type="ECO:0000313" key="2">
    <source>
        <dbReference type="EMBL" id="TNV70953.1"/>
    </source>
</evidence>
<evidence type="ECO:0000256" key="1">
    <source>
        <dbReference type="SAM" id="Phobius"/>
    </source>
</evidence>